<comment type="caution">
    <text evidence="1">The sequence shown here is derived from an EMBL/GenBank/DDBJ whole genome shotgun (WGS) entry which is preliminary data.</text>
</comment>
<dbReference type="EMBL" id="PYVU01000021">
    <property type="protein sequence ID" value="PTB97193.1"/>
    <property type="molecule type" value="Genomic_DNA"/>
</dbReference>
<protein>
    <submittedName>
        <fullName evidence="1">Uncharacterized protein</fullName>
    </submittedName>
</protein>
<evidence type="ECO:0000313" key="1">
    <source>
        <dbReference type="EMBL" id="PTB97193.1"/>
    </source>
</evidence>
<dbReference type="AlphaFoldDB" id="A0A2T4DTR4"/>
<organism evidence="1 2">
    <name type="scientific">Marivirga lumbricoides</name>
    <dbReference type="NCBI Taxonomy" id="1046115"/>
    <lineage>
        <taxon>Bacteria</taxon>
        <taxon>Pseudomonadati</taxon>
        <taxon>Bacteroidota</taxon>
        <taxon>Cytophagia</taxon>
        <taxon>Cytophagales</taxon>
        <taxon>Marivirgaceae</taxon>
        <taxon>Marivirga</taxon>
    </lineage>
</organism>
<evidence type="ECO:0000313" key="2">
    <source>
        <dbReference type="Proteomes" id="UP000240608"/>
    </source>
</evidence>
<accession>A0A2T4DTR4</accession>
<reference evidence="1 2" key="1">
    <citation type="submission" date="2018-03" db="EMBL/GenBank/DDBJ databases">
        <title>Cross-interface Injection: A General Nanoliter Liquid Handling Method Applied to Single Cells Genome Amplification Automated Nanoliter Liquid Handling Applied to Single Cell Multiple Displacement Amplification.</title>
        <authorList>
            <person name="Yun J."/>
            <person name="Xu P."/>
            <person name="Xu J."/>
            <person name="Dai X."/>
            <person name="Wang Y."/>
            <person name="Zheng X."/>
            <person name="Cao C."/>
            <person name="Yi Q."/>
            <person name="Zhu Y."/>
            <person name="Wang L."/>
            <person name="Dong Z."/>
            <person name="Huang Y."/>
            <person name="Huang L."/>
            <person name="Du W."/>
        </authorList>
    </citation>
    <scope>NUCLEOTIDE SEQUENCE [LARGE SCALE GENOMIC DNA]</scope>
    <source>
        <strain evidence="1 2">Z-D1-2</strain>
    </source>
</reference>
<sequence length="189" mass="22376">MSRLIGLILLLFLIVQFSCVKKEEKQNSEKLPLRYININRQGGPIDTIYGRLDSKAFADSIYNLSYTEIDYDGDTVRQSYELPISNSKETFLNLKDTSEYRLQYKGLRYVKYDRQYIIYKYLVDDPNGEDEEMNYYFVPEYGIVLIRSRAWGGYGRLVSNSEEQDFDKIFYLTERIVGGFHDFYMPENN</sequence>
<gene>
    <name evidence="1" type="ORF">C9994_03850</name>
</gene>
<proteinExistence type="predicted"/>
<dbReference type="Proteomes" id="UP000240608">
    <property type="component" value="Unassembled WGS sequence"/>
</dbReference>
<name>A0A2T4DTR4_9BACT</name>